<comment type="similarity">
    <text evidence="1">Belongs to the short-chain dehydrogenases/reductases (SDR) family.</text>
</comment>
<name>B8CC13_THAPS</name>
<evidence type="ECO:0000313" key="3">
    <source>
        <dbReference type="EMBL" id="EED88878.1"/>
    </source>
</evidence>
<dbReference type="GO" id="GO:0016491">
    <property type="term" value="F:oxidoreductase activity"/>
    <property type="evidence" value="ECO:0007669"/>
    <property type="project" value="UniProtKB-KW"/>
</dbReference>
<dbReference type="PRINTS" id="PR00081">
    <property type="entry name" value="GDHRDH"/>
</dbReference>
<organism evidence="3 4">
    <name type="scientific">Thalassiosira pseudonana</name>
    <name type="common">Marine diatom</name>
    <name type="synonym">Cyclotella nana</name>
    <dbReference type="NCBI Taxonomy" id="35128"/>
    <lineage>
        <taxon>Eukaryota</taxon>
        <taxon>Sar</taxon>
        <taxon>Stramenopiles</taxon>
        <taxon>Ochrophyta</taxon>
        <taxon>Bacillariophyta</taxon>
        <taxon>Coscinodiscophyceae</taxon>
        <taxon>Thalassiosirophycidae</taxon>
        <taxon>Thalassiosirales</taxon>
        <taxon>Thalassiosiraceae</taxon>
        <taxon>Thalassiosira</taxon>
    </lineage>
</organism>
<sequence length="256" mass="26674">FQTKTIIITGAGGNFGREGCIFFICRGANVAALDVNEAALKETLDEVNGVGCSIKGYTCDVTSSDSVDDTVQSIVRDFGQIDMLWNNAGYQGQIKPTLEYDPADFARVMNINVTGMFLVLQRVAKQSDGDGGGSASTVSHPFTIVNTASVAALRGTPAMVAYSSSKAAILAMTVSCAKDLAPHGIRVNAISPALIGPGFIGSPYFASDPEEVAKAKIGGVPMKRLGTLEEVIKSVAYLLSDDSSYSTGTNLVVDGG</sequence>
<dbReference type="FunFam" id="3.40.50.720:FF:000084">
    <property type="entry name" value="Short-chain dehydrogenase reductase"/>
    <property type="match status" value="1"/>
</dbReference>
<dbReference type="KEGG" id="tps:THAPSDRAFT_264109"/>
<gene>
    <name evidence="3" type="ORF">THAPSDRAFT_264109</name>
</gene>
<evidence type="ECO:0000256" key="2">
    <source>
        <dbReference type="ARBA" id="ARBA00023002"/>
    </source>
</evidence>
<dbReference type="OMA" id="YLLCIPE"/>
<dbReference type="HOGENOM" id="CLU_010194_1_0_1"/>
<dbReference type="Proteomes" id="UP000001449">
    <property type="component" value="Chromosome 14"/>
</dbReference>
<protein>
    <submittedName>
        <fullName evidence="3">Uncharacterized protein</fullName>
    </submittedName>
</protein>
<dbReference type="eggNOG" id="KOG1200">
    <property type="taxonomic scope" value="Eukaryota"/>
</dbReference>
<dbReference type="Pfam" id="PF13561">
    <property type="entry name" value="adh_short_C2"/>
    <property type="match status" value="1"/>
</dbReference>
<dbReference type="PaxDb" id="35128-Thaps264109"/>
<dbReference type="PRINTS" id="PR00080">
    <property type="entry name" value="SDRFAMILY"/>
</dbReference>
<dbReference type="InterPro" id="IPR036291">
    <property type="entry name" value="NAD(P)-bd_dom_sf"/>
</dbReference>
<dbReference type="EMBL" id="CM000649">
    <property type="protein sequence ID" value="EED88878.1"/>
    <property type="molecule type" value="Genomic_DNA"/>
</dbReference>
<reference evidence="3 4" key="2">
    <citation type="journal article" date="2008" name="Nature">
        <title>The Phaeodactylum genome reveals the evolutionary history of diatom genomes.</title>
        <authorList>
            <person name="Bowler C."/>
            <person name="Allen A.E."/>
            <person name="Badger J.H."/>
            <person name="Grimwood J."/>
            <person name="Jabbari K."/>
            <person name="Kuo A."/>
            <person name="Maheswari U."/>
            <person name="Martens C."/>
            <person name="Maumus F."/>
            <person name="Otillar R.P."/>
            <person name="Rayko E."/>
            <person name="Salamov A."/>
            <person name="Vandepoele K."/>
            <person name="Beszteri B."/>
            <person name="Gruber A."/>
            <person name="Heijde M."/>
            <person name="Katinka M."/>
            <person name="Mock T."/>
            <person name="Valentin K."/>
            <person name="Verret F."/>
            <person name="Berges J.A."/>
            <person name="Brownlee C."/>
            <person name="Cadoret J.P."/>
            <person name="Chiovitti A."/>
            <person name="Choi C.J."/>
            <person name="Coesel S."/>
            <person name="De Martino A."/>
            <person name="Detter J.C."/>
            <person name="Durkin C."/>
            <person name="Falciatore A."/>
            <person name="Fournet J."/>
            <person name="Haruta M."/>
            <person name="Huysman M.J."/>
            <person name="Jenkins B.D."/>
            <person name="Jiroutova K."/>
            <person name="Jorgensen R.E."/>
            <person name="Joubert Y."/>
            <person name="Kaplan A."/>
            <person name="Kroger N."/>
            <person name="Kroth P.G."/>
            <person name="La Roche J."/>
            <person name="Lindquist E."/>
            <person name="Lommer M."/>
            <person name="Martin-Jezequel V."/>
            <person name="Lopez P.J."/>
            <person name="Lucas S."/>
            <person name="Mangogna M."/>
            <person name="McGinnis K."/>
            <person name="Medlin L.K."/>
            <person name="Montsant A."/>
            <person name="Oudot-Le Secq M.P."/>
            <person name="Napoli C."/>
            <person name="Obornik M."/>
            <person name="Parker M.S."/>
            <person name="Petit J.L."/>
            <person name="Porcel B.M."/>
            <person name="Poulsen N."/>
            <person name="Robison M."/>
            <person name="Rychlewski L."/>
            <person name="Rynearson T.A."/>
            <person name="Schmutz J."/>
            <person name="Shapiro H."/>
            <person name="Siaut M."/>
            <person name="Stanley M."/>
            <person name="Sussman M.R."/>
            <person name="Taylor A.R."/>
            <person name="Vardi A."/>
            <person name="von Dassow P."/>
            <person name="Vyverman W."/>
            <person name="Willis A."/>
            <person name="Wyrwicz L.S."/>
            <person name="Rokhsar D.S."/>
            <person name="Weissenbach J."/>
            <person name="Armbrust E.V."/>
            <person name="Green B.R."/>
            <person name="Van de Peer Y."/>
            <person name="Grigoriev I.V."/>
        </authorList>
    </citation>
    <scope>NUCLEOTIDE SEQUENCE [LARGE SCALE GENOMIC DNA]</scope>
    <source>
        <strain evidence="3 4">CCMP1335</strain>
    </source>
</reference>
<dbReference type="CDD" id="cd05233">
    <property type="entry name" value="SDR_c"/>
    <property type="match status" value="1"/>
</dbReference>
<dbReference type="InterPro" id="IPR002347">
    <property type="entry name" value="SDR_fam"/>
</dbReference>
<dbReference type="PANTHER" id="PTHR24321:SF8">
    <property type="entry name" value="ESTRADIOL 17-BETA-DEHYDROGENASE 8-RELATED"/>
    <property type="match status" value="1"/>
</dbReference>
<dbReference type="InParanoid" id="B8CC13"/>
<proteinExistence type="inferred from homology"/>
<evidence type="ECO:0000313" key="4">
    <source>
        <dbReference type="Proteomes" id="UP000001449"/>
    </source>
</evidence>
<keyword evidence="2" id="KW-0560">Oxidoreductase</keyword>
<feature type="non-terminal residue" evidence="3">
    <location>
        <position position="256"/>
    </location>
</feature>
<dbReference type="RefSeq" id="XP_002293869.1">
    <property type="nucleotide sequence ID" value="XM_002293833.1"/>
</dbReference>
<evidence type="ECO:0000256" key="1">
    <source>
        <dbReference type="ARBA" id="ARBA00006484"/>
    </source>
</evidence>
<dbReference type="Gene3D" id="3.40.50.720">
    <property type="entry name" value="NAD(P)-binding Rossmann-like Domain"/>
    <property type="match status" value="1"/>
</dbReference>
<dbReference type="SUPFAM" id="SSF51735">
    <property type="entry name" value="NAD(P)-binding Rossmann-fold domains"/>
    <property type="match status" value="1"/>
</dbReference>
<dbReference type="STRING" id="35128.B8CC13"/>
<reference evidence="3 4" key="1">
    <citation type="journal article" date="2004" name="Science">
        <title>The genome of the diatom Thalassiosira pseudonana: ecology, evolution, and metabolism.</title>
        <authorList>
            <person name="Armbrust E.V."/>
            <person name="Berges J.A."/>
            <person name="Bowler C."/>
            <person name="Green B.R."/>
            <person name="Martinez D."/>
            <person name="Putnam N.H."/>
            <person name="Zhou S."/>
            <person name="Allen A.E."/>
            <person name="Apt K.E."/>
            <person name="Bechner M."/>
            <person name="Brzezinski M.A."/>
            <person name="Chaal B.K."/>
            <person name="Chiovitti A."/>
            <person name="Davis A.K."/>
            <person name="Demarest M.S."/>
            <person name="Detter J.C."/>
            <person name="Glavina T."/>
            <person name="Goodstein D."/>
            <person name="Hadi M.Z."/>
            <person name="Hellsten U."/>
            <person name="Hildebrand M."/>
            <person name="Jenkins B.D."/>
            <person name="Jurka J."/>
            <person name="Kapitonov V.V."/>
            <person name="Kroger N."/>
            <person name="Lau W.W."/>
            <person name="Lane T.W."/>
            <person name="Larimer F.W."/>
            <person name="Lippmeier J.C."/>
            <person name="Lucas S."/>
            <person name="Medina M."/>
            <person name="Montsant A."/>
            <person name="Obornik M."/>
            <person name="Parker M.S."/>
            <person name="Palenik B."/>
            <person name="Pazour G.J."/>
            <person name="Richardson P.M."/>
            <person name="Rynearson T.A."/>
            <person name="Saito M.A."/>
            <person name="Schwartz D.C."/>
            <person name="Thamatrakoln K."/>
            <person name="Valentin K."/>
            <person name="Vardi A."/>
            <person name="Wilkerson F.P."/>
            <person name="Rokhsar D.S."/>
        </authorList>
    </citation>
    <scope>NUCLEOTIDE SEQUENCE [LARGE SCALE GENOMIC DNA]</scope>
    <source>
        <strain evidence="3 4">CCMP1335</strain>
    </source>
</reference>
<accession>B8CC13</accession>
<dbReference type="PANTHER" id="PTHR24321">
    <property type="entry name" value="DEHYDROGENASES, SHORT CHAIN"/>
    <property type="match status" value="1"/>
</dbReference>
<dbReference type="GeneID" id="7450825"/>
<dbReference type="AlphaFoldDB" id="B8CC13"/>
<keyword evidence="4" id="KW-1185">Reference proteome</keyword>
<feature type="non-terminal residue" evidence="3">
    <location>
        <position position="1"/>
    </location>
</feature>